<dbReference type="EMBL" id="PQXH01000116">
    <property type="protein sequence ID" value="TGO11149.1"/>
    <property type="molecule type" value="Genomic_DNA"/>
</dbReference>
<comment type="caution">
    <text evidence="1">The sequence shown here is derived from an EMBL/GenBank/DDBJ whole genome shotgun (WGS) entry which is preliminary data.</text>
</comment>
<keyword evidence="2" id="KW-1185">Reference proteome</keyword>
<gene>
    <name evidence="1" type="ORF">BTUL_0116g00140</name>
</gene>
<organism evidence="1 2">
    <name type="scientific">Botrytis tulipae</name>
    <dbReference type="NCBI Taxonomy" id="87230"/>
    <lineage>
        <taxon>Eukaryota</taxon>
        <taxon>Fungi</taxon>
        <taxon>Dikarya</taxon>
        <taxon>Ascomycota</taxon>
        <taxon>Pezizomycotina</taxon>
        <taxon>Leotiomycetes</taxon>
        <taxon>Helotiales</taxon>
        <taxon>Sclerotiniaceae</taxon>
        <taxon>Botrytis</taxon>
    </lineage>
</organism>
<reference evidence="1 2" key="1">
    <citation type="submission" date="2017-12" db="EMBL/GenBank/DDBJ databases">
        <title>Comparative genomics of Botrytis spp.</title>
        <authorList>
            <person name="Valero-Jimenez C.A."/>
            <person name="Tapia P."/>
            <person name="Veloso J."/>
            <person name="Silva-Moreno E."/>
            <person name="Staats M."/>
            <person name="Valdes J.H."/>
            <person name="Van Kan J.A.L."/>
        </authorList>
    </citation>
    <scope>NUCLEOTIDE SEQUENCE [LARGE SCALE GENOMIC DNA]</scope>
    <source>
        <strain evidence="1 2">Bt9001</strain>
    </source>
</reference>
<dbReference type="Proteomes" id="UP000297777">
    <property type="component" value="Unassembled WGS sequence"/>
</dbReference>
<accession>A0A4Z1EJ41</accession>
<protein>
    <submittedName>
        <fullName evidence="1">Uncharacterized protein</fullName>
    </submittedName>
</protein>
<proteinExistence type="predicted"/>
<dbReference type="AlphaFoldDB" id="A0A4Z1EJ41"/>
<sequence length="109" mass="12051">MIASTSYRAALIEAAAPIPTLIAPLMLRNQLMIPGLYFSDSSSASVILFASWRGNLRMSSRNHRSDAFDVVLGGDDFVNINFAVRNENEVGCIMETMMEYWTLILASSN</sequence>
<evidence type="ECO:0000313" key="2">
    <source>
        <dbReference type="Proteomes" id="UP000297777"/>
    </source>
</evidence>
<name>A0A4Z1EJ41_9HELO</name>
<evidence type="ECO:0000313" key="1">
    <source>
        <dbReference type="EMBL" id="TGO11149.1"/>
    </source>
</evidence>